<dbReference type="AlphaFoldDB" id="A0A495J685"/>
<evidence type="ECO:0000313" key="1">
    <source>
        <dbReference type="EMBL" id="RKR84221.1"/>
    </source>
</evidence>
<organism evidence="1 2">
    <name type="scientific">Mucilaginibacter gracilis</name>
    <dbReference type="NCBI Taxonomy" id="423350"/>
    <lineage>
        <taxon>Bacteria</taxon>
        <taxon>Pseudomonadati</taxon>
        <taxon>Bacteroidota</taxon>
        <taxon>Sphingobacteriia</taxon>
        <taxon>Sphingobacteriales</taxon>
        <taxon>Sphingobacteriaceae</taxon>
        <taxon>Mucilaginibacter</taxon>
    </lineage>
</organism>
<dbReference type="RefSeq" id="WP_121199705.1">
    <property type="nucleotide sequence ID" value="NZ_RBKU01000001.1"/>
</dbReference>
<reference evidence="1 2" key="1">
    <citation type="submission" date="2018-10" db="EMBL/GenBank/DDBJ databases">
        <title>Genomic Encyclopedia of Archaeal and Bacterial Type Strains, Phase II (KMG-II): from individual species to whole genera.</title>
        <authorList>
            <person name="Goeker M."/>
        </authorList>
    </citation>
    <scope>NUCLEOTIDE SEQUENCE [LARGE SCALE GENOMIC DNA]</scope>
    <source>
        <strain evidence="1 2">DSM 18602</strain>
    </source>
</reference>
<comment type="caution">
    <text evidence="1">The sequence shown here is derived from an EMBL/GenBank/DDBJ whole genome shotgun (WGS) entry which is preliminary data.</text>
</comment>
<accession>A0A495J685</accession>
<proteinExistence type="predicted"/>
<dbReference type="Proteomes" id="UP000268007">
    <property type="component" value="Unassembled WGS sequence"/>
</dbReference>
<dbReference type="OrthoDB" id="795321at2"/>
<keyword evidence="2" id="KW-1185">Reference proteome</keyword>
<gene>
    <name evidence="1" type="ORF">BDD43_4450</name>
</gene>
<protein>
    <submittedName>
        <fullName evidence="1">Uncharacterized protein</fullName>
    </submittedName>
</protein>
<evidence type="ECO:0000313" key="2">
    <source>
        <dbReference type="Proteomes" id="UP000268007"/>
    </source>
</evidence>
<sequence>MSKHLEKLKHQLNDIADAMNAFQSEAVQIKIIDRLLQQFDHWNVTPERKAVDVPPAVGSVTKKLRKPDRPLGATRIIQKLLVTTDYFETPRSLSEITAYCTEHHEGIYYTYTVSGVLLKLAKQKKLIRSVSEATKLYTYRKPAP</sequence>
<name>A0A495J685_9SPHI</name>
<dbReference type="EMBL" id="RBKU01000001">
    <property type="protein sequence ID" value="RKR84221.1"/>
    <property type="molecule type" value="Genomic_DNA"/>
</dbReference>